<name>A0A645EG41_9ZZZZ</name>
<evidence type="ECO:0000313" key="2">
    <source>
        <dbReference type="EMBL" id="MPM99723.1"/>
    </source>
</evidence>
<dbReference type="EMBL" id="VSSQ01045809">
    <property type="protein sequence ID" value="MPM99723.1"/>
    <property type="molecule type" value="Genomic_DNA"/>
</dbReference>
<dbReference type="SUPFAM" id="SSF47413">
    <property type="entry name" value="lambda repressor-like DNA-binding domains"/>
    <property type="match status" value="1"/>
</dbReference>
<evidence type="ECO:0008006" key="3">
    <source>
        <dbReference type="Google" id="ProtNLM"/>
    </source>
</evidence>
<organism evidence="2">
    <name type="scientific">bioreactor metagenome</name>
    <dbReference type="NCBI Taxonomy" id="1076179"/>
    <lineage>
        <taxon>unclassified sequences</taxon>
        <taxon>metagenomes</taxon>
        <taxon>ecological metagenomes</taxon>
    </lineage>
</organism>
<protein>
    <recommendedName>
        <fullName evidence="3">HTH cro/C1-type domain-containing protein</fullName>
    </recommendedName>
</protein>
<sequence>MEVKYYLRRKMNEHNLTPKQTAELSGVGIRFVYEMLAGKPTLRMDKVNDVLRIFDAELGYEYLPEVLKQMRQEELEGHFYRDAIPDQEEDSDIFDSEEENEQNEDEDSAPDNKSDDER</sequence>
<gene>
    <name evidence="2" type="ORF">SDC9_146917</name>
</gene>
<dbReference type="CDD" id="cd00093">
    <property type="entry name" value="HTH_XRE"/>
    <property type="match status" value="1"/>
</dbReference>
<dbReference type="InterPro" id="IPR001387">
    <property type="entry name" value="Cro/C1-type_HTH"/>
</dbReference>
<comment type="caution">
    <text evidence="2">The sequence shown here is derived from an EMBL/GenBank/DDBJ whole genome shotgun (WGS) entry which is preliminary data.</text>
</comment>
<accession>A0A645EG41</accession>
<reference evidence="2" key="1">
    <citation type="submission" date="2019-08" db="EMBL/GenBank/DDBJ databases">
        <authorList>
            <person name="Kucharzyk K."/>
            <person name="Murdoch R.W."/>
            <person name="Higgins S."/>
            <person name="Loffler F."/>
        </authorList>
    </citation>
    <scope>NUCLEOTIDE SEQUENCE</scope>
</reference>
<evidence type="ECO:0000256" key="1">
    <source>
        <dbReference type="SAM" id="MobiDB-lite"/>
    </source>
</evidence>
<dbReference type="GO" id="GO:0003677">
    <property type="term" value="F:DNA binding"/>
    <property type="evidence" value="ECO:0007669"/>
    <property type="project" value="InterPro"/>
</dbReference>
<dbReference type="InterPro" id="IPR010982">
    <property type="entry name" value="Lambda_DNA-bd_dom_sf"/>
</dbReference>
<proteinExistence type="predicted"/>
<feature type="region of interest" description="Disordered" evidence="1">
    <location>
        <begin position="78"/>
        <end position="118"/>
    </location>
</feature>
<feature type="compositionally biased region" description="Acidic residues" evidence="1">
    <location>
        <begin position="85"/>
        <end position="109"/>
    </location>
</feature>
<dbReference type="AlphaFoldDB" id="A0A645EG41"/>